<feature type="compositionally biased region" description="Acidic residues" evidence="2">
    <location>
        <begin position="21"/>
        <end position="35"/>
    </location>
</feature>
<gene>
    <name evidence="3" type="ORF">TVAG_375280</name>
</gene>
<evidence type="ECO:0000313" key="3">
    <source>
        <dbReference type="EMBL" id="EAX95819.1"/>
    </source>
</evidence>
<evidence type="ECO:0000256" key="2">
    <source>
        <dbReference type="SAM" id="MobiDB-lite"/>
    </source>
</evidence>
<proteinExistence type="predicted"/>
<feature type="coiled-coil region" evidence="1">
    <location>
        <begin position="141"/>
        <end position="357"/>
    </location>
</feature>
<evidence type="ECO:0000256" key="1">
    <source>
        <dbReference type="SAM" id="Coils"/>
    </source>
</evidence>
<accession>A2FH06</accession>
<dbReference type="RefSeq" id="XP_001308749.1">
    <property type="nucleotide sequence ID" value="XM_001308748.1"/>
</dbReference>
<protein>
    <submittedName>
        <fullName evidence="3">Uncharacterized protein</fullName>
    </submittedName>
</protein>
<reference evidence="3" key="2">
    <citation type="journal article" date="2007" name="Science">
        <title>Draft genome sequence of the sexually transmitted pathogen Trichomonas vaginalis.</title>
        <authorList>
            <person name="Carlton J.M."/>
            <person name="Hirt R.P."/>
            <person name="Silva J.C."/>
            <person name="Delcher A.L."/>
            <person name="Schatz M."/>
            <person name="Zhao Q."/>
            <person name="Wortman J.R."/>
            <person name="Bidwell S.L."/>
            <person name="Alsmark U.C.M."/>
            <person name="Besteiro S."/>
            <person name="Sicheritz-Ponten T."/>
            <person name="Noel C.J."/>
            <person name="Dacks J.B."/>
            <person name="Foster P.G."/>
            <person name="Simillion C."/>
            <person name="Van de Peer Y."/>
            <person name="Miranda-Saavedra D."/>
            <person name="Barton G.J."/>
            <person name="Westrop G.D."/>
            <person name="Mueller S."/>
            <person name="Dessi D."/>
            <person name="Fiori P.L."/>
            <person name="Ren Q."/>
            <person name="Paulsen I."/>
            <person name="Zhang H."/>
            <person name="Bastida-Corcuera F.D."/>
            <person name="Simoes-Barbosa A."/>
            <person name="Brown M.T."/>
            <person name="Hayes R.D."/>
            <person name="Mukherjee M."/>
            <person name="Okumura C.Y."/>
            <person name="Schneider R."/>
            <person name="Smith A.J."/>
            <person name="Vanacova S."/>
            <person name="Villalvazo M."/>
            <person name="Haas B.J."/>
            <person name="Pertea M."/>
            <person name="Feldblyum T.V."/>
            <person name="Utterback T.R."/>
            <person name="Shu C.L."/>
            <person name="Osoegawa K."/>
            <person name="de Jong P.J."/>
            <person name="Hrdy I."/>
            <person name="Horvathova L."/>
            <person name="Zubacova Z."/>
            <person name="Dolezal P."/>
            <person name="Malik S.B."/>
            <person name="Logsdon J.M. Jr."/>
            <person name="Henze K."/>
            <person name="Gupta A."/>
            <person name="Wang C.C."/>
            <person name="Dunne R.L."/>
            <person name="Upcroft J.A."/>
            <person name="Upcroft P."/>
            <person name="White O."/>
            <person name="Salzberg S.L."/>
            <person name="Tang P."/>
            <person name="Chiu C.-H."/>
            <person name="Lee Y.-S."/>
            <person name="Embley T.M."/>
            <person name="Coombs G.H."/>
            <person name="Mottram J.C."/>
            <person name="Tachezy J."/>
            <person name="Fraser-Liggett C.M."/>
            <person name="Johnson P.J."/>
        </authorList>
    </citation>
    <scope>NUCLEOTIDE SEQUENCE [LARGE SCALE GENOMIC DNA]</scope>
    <source>
        <strain evidence="3">G3</strain>
    </source>
</reference>
<dbReference type="KEGG" id="tva:4753581"/>
<feature type="region of interest" description="Disordered" evidence="2">
    <location>
        <begin position="21"/>
        <end position="50"/>
    </location>
</feature>
<dbReference type="OrthoDB" id="10645866at2759"/>
<dbReference type="EMBL" id="DS113787">
    <property type="protein sequence ID" value="EAX95819.1"/>
    <property type="molecule type" value="Genomic_DNA"/>
</dbReference>
<evidence type="ECO:0000313" key="4">
    <source>
        <dbReference type="Proteomes" id="UP000001542"/>
    </source>
</evidence>
<keyword evidence="4" id="KW-1185">Reference proteome</keyword>
<dbReference type="VEuPathDB" id="TrichDB:TVAGG3_0859320"/>
<sequence>MTHRLFGFINKVKEAAKILNAEEESEYEEEYEEEETKEKGENESDISDIDLDEVEELLKETKVDTETKEEVKVDPVIEEKRKQKMQYFEAFTKIQNLFPAMKLLDNPDALITELESIQQKQTNLNSEREKFTEILDAIRSLDFVEQDLKASQENINVAQSTTEKLKSDLDKAKKLKLAARSKAAELQSLIQQNSIRANDLKSHRDELEKQIATYNEQISATKKKIEVQQSTNQQYQNTIEQLQQSFLKSKEESESIQYELEEEDSRLKQVLAQLDAAQNQSREERLLSENQEITSLEEEYASLQRAITASEKQASLERNGMSLQEIEKKLTELTETHRKLSTKVEVQKEEVKDERKDVTALLISYVKKEKDAEENLKSYFQWSDGQIKKAKDESLGFWGKTSRLLARFTDSWSSYLLQAVDN</sequence>
<dbReference type="AlphaFoldDB" id="A2FH06"/>
<name>A2FH06_TRIV3</name>
<dbReference type="STRING" id="5722.A2FH06"/>
<reference evidence="3" key="1">
    <citation type="submission" date="2006-10" db="EMBL/GenBank/DDBJ databases">
        <authorList>
            <person name="Amadeo P."/>
            <person name="Zhao Q."/>
            <person name="Wortman J."/>
            <person name="Fraser-Liggett C."/>
            <person name="Carlton J."/>
        </authorList>
    </citation>
    <scope>NUCLEOTIDE SEQUENCE</scope>
    <source>
        <strain evidence="3">G3</strain>
    </source>
</reference>
<dbReference type="InParanoid" id="A2FH06"/>
<dbReference type="Proteomes" id="UP000001542">
    <property type="component" value="Unassembled WGS sequence"/>
</dbReference>
<dbReference type="SMR" id="A2FH06"/>
<dbReference type="VEuPathDB" id="TrichDB:TVAG_375280"/>
<keyword evidence="1" id="KW-0175">Coiled coil</keyword>
<organism evidence="3 4">
    <name type="scientific">Trichomonas vaginalis (strain ATCC PRA-98 / G3)</name>
    <dbReference type="NCBI Taxonomy" id="412133"/>
    <lineage>
        <taxon>Eukaryota</taxon>
        <taxon>Metamonada</taxon>
        <taxon>Parabasalia</taxon>
        <taxon>Trichomonadida</taxon>
        <taxon>Trichomonadidae</taxon>
        <taxon>Trichomonas</taxon>
    </lineage>
</organism>